<dbReference type="SUPFAM" id="SSF47413">
    <property type="entry name" value="lambda repressor-like DNA-binding domains"/>
    <property type="match status" value="1"/>
</dbReference>
<dbReference type="GO" id="GO:0000976">
    <property type="term" value="F:transcription cis-regulatory region binding"/>
    <property type="evidence" value="ECO:0007669"/>
    <property type="project" value="TreeGrafter"/>
</dbReference>
<dbReference type="SMART" id="SM00354">
    <property type="entry name" value="HTH_LACI"/>
    <property type="match status" value="1"/>
</dbReference>
<keyword evidence="1" id="KW-0678">Repressor</keyword>
<dbReference type="CDD" id="cd06288">
    <property type="entry name" value="PBP1_sucrose_transcription_regulator"/>
    <property type="match status" value="1"/>
</dbReference>
<dbReference type="InterPro" id="IPR010982">
    <property type="entry name" value="Lambda_DNA-bd_dom_sf"/>
</dbReference>
<proteinExistence type="predicted"/>
<evidence type="ECO:0000313" key="7">
    <source>
        <dbReference type="Proteomes" id="UP000182725"/>
    </source>
</evidence>
<dbReference type="Gene3D" id="1.10.260.40">
    <property type="entry name" value="lambda repressor-like DNA-binding domains"/>
    <property type="match status" value="1"/>
</dbReference>
<feature type="domain" description="HTH lacI-type" evidence="5">
    <location>
        <begin position="11"/>
        <end position="65"/>
    </location>
</feature>
<dbReference type="Gene3D" id="3.40.50.2300">
    <property type="match status" value="2"/>
</dbReference>
<dbReference type="EMBL" id="FNTV01000001">
    <property type="protein sequence ID" value="SEE57753.1"/>
    <property type="molecule type" value="Genomic_DNA"/>
</dbReference>
<evidence type="ECO:0000256" key="3">
    <source>
        <dbReference type="ARBA" id="ARBA00023125"/>
    </source>
</evidence>
<evidence type="ECO:0000256" key="4">
    <source>
        <dbReference type="ARBA" id="ARBA00023163"/>
    </source>
</evidence>
<evidence type="ECO:0000256" key="1">
    <source>
        <dbReference type="ARBA" id="ARBA00022491"/>
    </source>
</evidence>
<dbReference type="PANTHER" id="PTHR30146:SF148">
    <property type="entry name" value="HTH-TYPE TRANSCRIPTIONAL REPRESSOR PURR-RELATED"/>
    <property type="match status" value="1"/>
</dbReference>
<dbReference type="Pfam" id="PF00356">
    <property type="entry name" value="LacI"/>
    <property type="match status" value="1"/>
</dbReference>
<dbReference type="SUPFAM" id="SSF53822">
    <property type="entry name" value="Periplasmic binding protein-like I"/>
    <property type="match status" value="1"/>
</dbReference>
<name>A0A1H5JYY9_9MICC</name>
<protein>
    <submittedName>
        <fullName evidence="6">Transcriptional regulator, LacI family</fullName>
    </submittedName>
</protein>
<dbReference type="AlphaFoldDB" id="A0A1H5JYY9"/>
<dbReference type="PROSITE" id="PS50932">
    <property type="entry name" value="HTH_LACI_2"/>
    <property type="match status" value="1"/>
</dbReference>
<evidence type="ECO:0000313" key="6">
    <source>
        <dbReference type="EMBL" id="SEE57753.1"/>
    </source>
</evidence>
<organism evidence="6 7">
    <name type="scientific">Arthrobacter alpinus</name>
    <dbReference type="NCBI Taxonomy" id="656366"/>
    <lineage>
        <taxon>Bacteria</taxon>
        <taxon>Bacillati</taxon>
        <taxon>Actinomycetota</taxon>
        <taxon>Actinomycetes</taxon>
        <taxon>Micrococcales</taxon>
        <taxon>Micrococcaceae</taxon>
        <taxon>Arthrobacter</taxon>
    </lineage>
</organism>
<keyword evidence="2" id="KW-0805">Transcription regulation</keyword>
<dbReference type="CDD" id="cd01392">
    <property type="entry name" value="HTH_LacI"/>
    <property type="match status" value="1"/>
</dbReference>
<dbReference type="Proteomes" id="UP000182725">
    <property type="component" value="Unassembled WGS sequence"/>
</dbReference>
<keyword evidence="3" id="KW-0238">DNA-binding</keyword>
<dbReference type="InterPro" id="IPR000843">
    <property type="entry name" value="HTH_LacI"/>
</dbReference>
<dbReference type="PANTHER" id="PTHR30146">
    <property type="entry name" value="LACI-RELATED TRANSCRIPTIONAL REPRESSOR"/>
    <property type="match status" value="1"/>
</dbReference>
<gene>
    <name evidence="6" type="ORF">SAMN04489740_1808</name>
</gene>
<keyword evidence="4" id="KW-0804">Transcription</keyword>
<accession>A0A1H5JYY9</accession>
<evidence type="ECO:0000259" key="5">
    <source>
        <dbReference type="PROSITE" id="PS50932"/>
    </source>
</evidence>
<reference evidence="6 7" key="1">
    <citation type="submission" date="2016-10" db="EMBL/GenBank/DDBJ databases">
        <authorList>
            <person name="de Groot N.N."/>
        </authorList>
    </citation>
    <scope>NUCLEOTIDE SEQUENCE [LARGE SCALE GENOMIC DNA]</scope>
    <source>
        <strain evidence="6 7">DSM 22274</strain>
    </source>
</reference>
<sequence length="344" mass="36573">MDNNVGATARVGIRDVAAAVGVSPTTVSHALSGARAINADTRARVLDAAERLGYSPDPRARGLRSARTYTIGLLSDTIAVTPYAGLMISGAQDAAVEHQSVLMVLDSHAILEREQMGIRTLRNHRVDGVVYARMYHQEVIVPPELDGVSVVLANASSSDPRFSSIVPDDVGIGLDAIRHLASFGHRRIGFTTVPESVPASVGRERGYRQGLKEAGIAVDESLIVATSGDAAGGRAAARLLLNRPNRPTAIFCFNDEAAMGVYQAAQEIGLSIPHDVSIVGVDDLQLISRALMPMLTTIALPHYEMGRWAVSQLFDHVGGEQAGAIQKQLPCTLIQRYSVAPPSS</sequence>
<dbReference type="RefSeq" id="WP_074711388.1">
    <property type="nucleotide sequence ID" value="NZ_FNTV01000001.1"/>
</dbReference>
<dbReference type="GO" id="GO:0003700">
    <property type="term" value="F:DNA-binding transcription factor activity"/>
    <property type="evidence" value="ECO:0007669"/>
    <property type="project" value="TreeGrafter"/>
</dbReference>
<dbReference type="InterPro" id="IPR046335">
    <property type="entry name" value="LacI/GalR-like_sensor"/>
</dbReference>
<dbReference type="InterPro" id="IPR028082">
    <property type="entry name" value="Peripla_BP_I"/>
</dbReference>
<dbReference type="Pfam" id="PF13377">
    <property type="entry name" value="Peripla_BP_3"/>
    <property type="match status" value="1"/>
</dbReference>
<evidence type="ECO:0000256" key="2">
    <source>
        <dbReference type="ARBA" id="ARBA00023015"/>
    </source>
</evidence>